<dbReference type="InterPro" id="IPR050279">
    <property type="entry name" value="Plant_def-hormone_signal"/>
</dbReference>
<reference evidence="10" key="2">
    <citation type="submission" date="2013-12" db="EMBL/GenBank/DDBJ databases">
        <authorList>
            <person name="Yu Y."/>
            <person name="Lee S."/>
            <person name="de Baynast K."/>
            <person name="Wissotski M."/>
            <person name="Liu L."/>
            <person name="Talag J."/>
            <person name="Goicoechea J."/>
            <person name="Angelova A."/>
            <person name="Jetty R."/>
            <person name="Kudrna D."/>
            <person name="Golser W."/>
            <person name="Rivera L."/>
            <person name="Zhang J."/>
            <person name="Wing R."/>
        </authorList>
    </citation>
    <scope>NUCLEOTIDE SEQUENCE</scope>
</reference>
<evidence type="ECO:0000313" key="10">
    <source>
        <dbReference type="Proteomes" id="UP000032180"/>
    </source>
</evidence>
<comment type="similarity">
    <text evidence="3">Belongs to the PYR/PYL/RCAR abscisic acid intracellular receptor family.</text>
</comment>
<evidence type="ECO:0000313" key="9">
    <source>
        <dbReference type="EnsemblPlants" id="LPERR06G13920.1"/>
    </source>
</evidence>
<dbReference type="Proteomes" id="UP000032180">
    <property type="component" value="Chromosome 6"/>
</dbReference>
<keyword evidence="5" id="KW-0938">Abscisic acid signaling pathway</keyword>
<evidence type="ECO:0000256" key="8">
    <source>
        <dbReference type="ARBA" id="ARBA00023272"/>
    </source>
</evidence>
<evidence type="ECO:0000256" key="2">
    <source>
        <dbReference type="ARBA" id="ARBA00004496"/>
    </source>
</evidence>
<keyword evidence="8" id="KW-0650">Protein phosphatase inhibitor</keyword>
<dbReference type="GO" id="GO:0038023">
    <property type="term" value="F:signaling receptor activity"/>
    <property type="evidence" value="ECO:0007669"/>
    <property type="project" value="TreeGrafter"/>
</dbReference>
<dbReference type="InterPro" id="IPR023393">
    <property type="entry name" value="START-like_dom_sf"/>
</dbReference>
<dbReference type="HOGENOM" id="CLU_077517_2_0_1"/>
<dbReference type="Gene3D" id="3.30.530.20">
    <property type="match status" value="1"/>
</dbReference>
<keyword evidence="7" id="KW-0539">Nucleus</keyword>
<comment type="subcellular location">
    <subcellularLocation>
        <location evidence="2">Cytoplasm</location>
    </subcellularLocation>
    <subcellularLocation>
        <location evidence="1">Nucleus</location>
    </subcellularLocation>
</comment>
<organism evidence="9 10">
    <name type="scientific">Leersia perrieri</name>
    <dbReference type="NCBI Taxonomy" id="77586"/>
    <lineage>
        <taxon>Eukaryota</taxon>
        <taxon>Viridiplantae</taxon>
        <taxon>Streptophyta</taxon>
        <taxon>Embryophyta</taxon>
        <taxon>Tracheophyta</taxon>
        <taxon>Spermatophyta</taxon>
        <taxon>Magnoliopsida</taxon>
        <taxon>Liliopsida</taxon>
        <taxon>Poales</taxon>
        <taxon>Poaceae</taxon>
        <taxon>BOP clade</taxon>
        <taxon>Oryzoideae</taxon>
        <taxon>Oryzeae</taxon>
        <taxon>Oryzinae</taxon>
        <taxon>Leersia</taxon>
    </lineage>
</organism>
<dbReference type="InterPro" id="IPR019587">
    <property type="entry name" value="Polyketide_cyclase/dehydratase"/>
</dbReference>
<evidence type="ECO:0000256" key="5">
    <source>
        <dbReference type="ARBA" id="ARBA00022682"/>
    </source>
</evidence>
<dbReference type="GO" id="GO:0005634">
    <property type="term" value="C:nucleus"/>
    <property type="evidence" value="ECO:0007669"/>
    <property type="project" value="UniProtKB-SubCell"/>
</dbReference>
<evidence type="ECO:0000256" key="3">
    <source>
        <dbReference type="ARBA" id="ARBA00008594"/>
    </source>
</evidence>
<dbReference type="Pfam" id="PF10604">
    <property type="entry name" value="Polyketide_cyc2"/>
    <property type="match status" value="1"/>
</dbReference>
<reference evidence="9" key="3">
    <citation type="submission" date="2015-04" db="UniProtKB">
        <authorList>
            <consortium name="EnsemblPlants"/>
        </authorList>
    </citation>
    <scope>IDENTIFICATION</scope>
</reference>
<keyword evidence="4" id="KW-0963">Cytoplasm</keyword>
<dbReference type="STRING" id="77586.A0A0D9WQT3"/>
<dbReference type="Gramene" id="LPERR06G13920.1">
    <property type="protein sequence ID" value="LPERR06G13920.1"/>
    <property type="gene ID" value="LPERR06G13920"/>
</dbReference>
<dbReference type="PANTHER" id="PTHR31213">
    <property type="entry name" value="OS08G0374000 PROTEIN-RELATED"/>
    <property type="match status" value="1"/>
</dbReference>
<evidence type="ECO:0000256" key="6">
    <source>
        <dbReference type="ARBA" id="ARBA00023170"/>
    </source>
</evidence>
<evidence type="ECO:0000256" key="7">
    <source>
        <dbReference type="ARBA" id="ARBA00023242"/>
    </source>
</evidence>
<reference evidence="9 10" key="1">
    <citation type="submission" date="2012-08" db="EMBL/GenBank/DDBJ databases">
        <title>Oryza genome evolution.</title>
        <authorList>
            <person name="Wing R.A."/>
        </authorList>
    </citation>
    <scope>NUCLEOTIDE SEQUENCE</scope>
</reference>
<sequence>MSTVEMNSIAGGPRGSAVARLPMVNLQPTHWRLADERCTLQEEEMDYVRRFHCHELGSNQCTSFVAKHIRAPLQTVWSLVRRFDQPQLYKPFVRKCIIEGKMETGCVRYVTVQSGLPATRSIEKLEVLDDNEHILRIKFTGGDHQLKNYSSILTVHSEVINDQPGTLVIESFLVDIPEENTKDDIIYFVENVLKCNLRNLANVSEERLARP</sequence>
<protein>
    <submittedName>
        <fullName evidence="9">Uncharacterized protein</fullName>
    </submittedName>
</protein>
<dbReference type="SUPFAM" id="SSF55961">
    <property type="entry name" value="Bet v1-like"/>
    <property type="match status" value="1"/>
</dbReference>
<dbReference type="FunFam" id="3.30.530.20:FF:000039">
    <property type="entry name" value="Bet v I allergen-like"/>
    <property type="match status" value="1"/>
</dbReference>
<dbReference type="GO" id="GO:0009738">
    <property type="term" value="P:abscisic acid-activated signaling pathway"/>
    <property type="evidence" value="ECO:0007669"/>
    <property type="project" value="UniProtKB-KW"/>
</dbReference>
<accession>A0A0D9WQT3</accession>
<evidence type="ECO:0000256" key="1">
    <source>
        <dbReference type="ARBA" id="ARBA00004123"/>
    </source>
</evidence>
<dbReference type="GO" id="GO:0005737">
    <property type="term" value="C:cytoplasm"/>
    <property type="evidence" value="ECO:0007669"/>
    <property type="project" value="UniProtKB-SubCell"/>
</dbReference>
<dbReference type="GO" id="GO:0004864">
    <property type="term" value="F:protein phosphatase inhibitor activity"/>
    <property type="evidence" value="ECO:0007669"/>
    <property type="project" value="UniProtKB-KW"/>
</dbReference>
<name>A0A0D9WQT3_9ORYZ</name>
<dbReference type="eggNOG" id="ENOG502QPYH">
    <property type="taxonomic scope" value="Eukaryota"/>
</dbReference>
<dbReference type="CDD" id="cd07821">
    <property type="entry name" value="PYR_PYL_RCAR_like"/>
    <property type="match status" value="1"/>
</dbReference>
<evidence type="ECO:0000256" key="4">
    <source>
        <dbReference type="ARBA" id="ARBA00022490"/>
    </source>
</evidence>
<proteinExistence type="inferred from homology"/>
<keyword evidence="6" id="KW-0675">Receptor</keyword>
<dbReference type="GO" id="GO:0010427">
    <property type="term" value="F:abscisic acid binding"/>
    <property type="evidence" value="ECO:0007669"/>
    <property type="project" value="TreeGrafter"/>
</dbReference>
<dbReference type="EnsemblPlants" id="LPERR06G13920.1">
    <property type="protein sequence ID" value="LPERR06G13920.1"/>
    <property type="gene ID" value="LPERR06G13920"/>
</dbReference>
<dbReference type="PANTHER" id="PTHR31213:SF205">
    <property type="entry name" value="ABSCISIC ACID RECEPTOR PYL3"/>
    <property type="match status" value="1"/>
</dbReference>
<keyword evidence="10" id="KW-1185">Reference proteome</keyword>
<dbReference type="AlphaFoldDB" id="A0A0D9WQT3"/>